<dbReference type="PATRIC" id="fig|1002809.3.peg.821"/>
<dbReference type="AlphaFoldDB" id="F2F0C3"/>
<evidence type="ECO:0000313" key="1">
    <source>
        <dbReference type="EMBL" id="BAK15233.1"/>
    </source>
</evidence>
<dbReference type="EMBL" id="AP012157">
    <property type="protein sequence ID" value="BAK15233.1"/>
    <property type="molecule type" value="Genomic_DNA"/>
</dbReference>
<reference evidence="1 2" key="2">
    <citation type="journal article" date="2012" name="J. Biosci. Bioeng.">
        <title>Complete genome sequence and characterization of the N-acylhomoserine lactone-degrading gene of the potato leaf-associated Solibacillus silvestris.</title>
        <authorList>
            <person name="Morohoshi T."/>
            <person name="Tominaga Y."/>
            <person name="Someya N."/>
            <person name="Ikeda T."/>
        </authorList>
    </citation>
    <scope>NUCLEOTIDE SEQUENCE [LARGE SCALE GENOMIC DNA]</scope>
    <source>
        <strain evidence="1 2">StLB046</strain>
    </source>
</reference>
<gene>
    <name evidence="1" type="ordered locus">SSIL_0810</name>
</gene>
<protein>
    <submittedName>
        <fullName evidence="1">Uncharacterized protein</fullName>
    </submittedName>
</protein>
<name>F2F0C3_SOLSS</name>
<organism evidence="1 2">
    <name type="scientific">Solibacillus silvestris (strain StLB046)</name>
    <name type="common">Bacillus silvestris</name>
    <dbReference type="NCBI Taxonomy" id="1002809"/>
    <lineage>
        <taxon>Bacteria</taxon>
        <taxon>Bacillati</taxon>
        <taxon>Bacillota</taxon>
        <taxon>Bacilli</taxon>
        <taxon>Bacillales</taxon>
        <taxon>Caryophanaceae</taxon>
        <taxon>Solibacillus</taxon>
    </lineage>
</organism>
<dbReference type="RefSeq" id="WP_014822828.1">
    <property type="nucleotide sequence ID" value="NC_018065.1"/>
</dbReference>
<dbReference type="STRING" id="1002809.SSIL_0810"/>
<dbReference type="HOGENOM" id="CLU_2525767_0_0_9"/>
<reference evidence="2" key="1">
    <citation type="submission" date="2011-04" db="EMBL/GenBank/DDBJ databases">
        <title>Genome sequence of Solibacillus silvestris StLB046.</title>
        <authorList>
            <person name="Morohoshi T."/>
            <person name="Someya N."/>
            <person name="Ikeda T."/>
        </authorList>
    </citation>
    <scope>NUCLEOTIDE SEQUENCE [LARGE SCALE GENOMIC DNA]</scope>
    <source>
        <strain evidence="2">StLB046</strain>
    </source>
</reference>
<accession>F2F0C3</accession>
<sequence length="84" mass="9660">MIGLEKSIIYELGTFEAEVYSVEVFNYEELMISITLKKFMDQQYSAEYTIEIENEIINGATGIFSSKEQALFTAEKFILEALNK</sequence>
<keyword evidence="2" id="KW-1185">Reference proteome</keyword>
<evidence type="ECO:0000313" key="2">
    <source>
        <dbReference type="Proteomes" id="UP000006691"/>
    </source>
</evidence>
<proteinExistence type="predicted"/>
<dbReference type="KEGG" id="siv:SSIL_0810"/>
<dbReference type="Proteomes" id="UP000006691">
    <property type="component" value="Chromosome"/>
</dbReference>